<dbReference type="CDD" id="cd03801">
    <property type="entry name" value="GT4_PimA-like"/>
    <property type="match status" value="1"/>
</dbReference>
<evidence type="ECO:0000313" key="4">
    <source>
        <dbReference type="Proteomes" id="UP000198855"/>
    </source>
</evidence>
<evidence type="ECO:0000259" key="2">
    <source>
        <dbReference type="Pfam" id="PF00534"/>
    </source>
</evidence>
<evidence type="ECO:0000313" key="3">
    <source>
        <dbReference type="EMBL" id="SFD67050.1"/>
    </source>
</evidence>
<dbReference type="RefSeq" id="WP_245772885.1">
    <property type="nucleotide sequence ID" value="NZ_FOMT01000001.1"/>
</dbReference>
<dbReference type="SUPFAM" id="SSF53756">
    <property type="entry name" value="UDP-Glycosyltransferase/glycogen phosphorylase"/>
    <property type="match status" value="1"/>
</dbReference>
<dbReference type="AlphaFoldDB" id="A0A1I1UGI5"/>
<feature type="compositionally biased region" description="Basic residues" evidence="1">
    <location>
        <begin position="1"/>
        <end position="53"/>
    </location>
</feature>
<keyword evidence="4" id="KW-1185">Reference proteome</keyword>
<feature type="domain" description="Glycosyl transferase family 1" evidence="2">
    <location>
        <begin position="242"/>
        <end position="357"/>
    </location>
</feature>
<dbReference type="Proteomes" id="UP000198855">
    <property type="component" value="Unassembled WGS sequence"/>
</dbReference>
<dbReference type="STRING" id="1045775.SAMN05216378_0920"/>
<dbReference type="InterPro" id="IPR001296">
    <property type="entry name" value="Glyco_trans_1"/>
</dbReference>
<dbReference type="GO" id="GO:0016757">
    <property type="term" value="F:glycosyltransferase activity"/>
    <property type="evidence" value="ECO:0007669"/>
    <property type="project" value="InterPro"/>
</dbReference>
<sequence length="438" mass="50024">MKRRHKTSKRPKRSSKLKSRKRKSSSRSRSLGRRAAKRHSRKKHRRPGIKRRTNQTVTIEQAPHTDDNTLREPGVNIIGFIHAEMGIGESSRLAAKAIDTATIPFGLINFPLAVASRMSDYSWSHKVLEKARYNTNIFHMNADFMRPAREYFGDELFNSRYNIGYWHWELPEFPEEHVDGFNHVNEVWVCSKFVAASVSKRSSVPVTTIPHCIQVQVAPHVNRSSFGLPDNRFLFLMMYDVQSSTLRKNPGAVIEAFKLAFDKNDSRVGLVLKVNNADFRPTELAELKRMIAERSNMYLIEKVLSRSEVNALLQCTDSYVSLHRAEGFGLGLAEAMYLGKPVIATNWSGNTEFMDASNSCPVSFQLVNIGQDWGPYKSHQIWAEPNVRHAADYMQRLVSDKPWRESIAANGMRTIHNEFSPAVIGQKIRNRLKELLLV</sequence>
<gene>
    <name evidence="3" type="ORF">SAMN05216378_0920</name>
</gene>
<name>A0A1I1UGI5_9BACL</name>
<organism evidence="3 4">
    <name type="scientific">Paenibacillus catalpae</name>
    <dbReference type="NCBI Taxonomy" id="1045775"/>
    <lineage>
        <taxon>Bacteria</taxon>
        <taxon>Bacillati</taxon>
        <taxon>Bacillota</taxon>
        <taxon>Bacilli</taxon>
        <taxon>Bacillales</taxon>
        <taxon>Paenibacillaceae</taxon>
        <taxon>Paenibacillus</taxon>
    </lineage>
</organism>
<dbReference type="EMBL" id="FOMT01000001">
    <property type="protein sequence ID" value="SFD67050.1"/>
    <property type="molecule type" value="Genomic_DNA"/>
</dbReference>
<dbReference type="PANTHER" id="PTHR46656">
    <property type="entry name" value="PUTATIVE-RELATED"/>
    <property type="match status" value="1"/>
</dbReference>
<accession>A0A1I1UGI5</accession>
<protein>
    <submittedName>
        <fullName evidence="3">Glycosyl transferases group 1</fullName>
    </submittedName>
</protein>
<dbReference type="Pfam" id="PF00534">
    <property type="entry name" value="Glycos_transf_1"/>
    <property type="match status" value="1"/>
</dbReference>
<keyword evidence="3" id="KW-0808">Transferase</keyword>
<dbReference type="Gene3D" id="3.40.50.2000">
    <property type="entry name" value="Glycogen Phosphorylase B"/>
    <property type="match status" value="1"/>
</dbReference>
<dbReference type="PANTHER" id="PTHR46656:SF3">
    <property type="entry name" value="PUTATIVE-RELATED"/>
    <property type="match status" value="1"/>
</dbReference>
<reference evidence="4" key="1">
    <citation type="submission" date="2016-10" db="EMBL/GenBank/DDBJ databases">
        <authorList>
            <person name="Varghese N."/>
            <person name="Submissions S."/>
        </authorList>
    </citation>
    <scope>NUCLEOTIDE SEQUENCE [LARGE SCALE GENOMIC DNA]</scope>
    <source>
        <strain evidence="4">CGMCC 1.10784</strain>
    </source>
</reference>
<feature type="region of interest" description="Disordered" evidence="1">
    <location>
        <begin position="1"/>
        <end position="71"/>
    </location>
</feature>
<proteinExistence type="predicted"/>
<evidence type="ECO:0000256" key="1">
    <source>
        <dbReference type="SAM" id="MobiDB-lite"/>
    </source>
</evidence>